<keyword evidence="1" id="KW-1133">Transmembrane helix</keyword>
<evidence type="ECO:0000313" key="3">
    <source>
        <dbReference type="EMBL" id="MCO6160209.1"/>
    </source>
</evidence>
<feature type="transmembrane region" description="Helical" evidence="1">
    <location>
        <begin position="58"/>
        <end position="75"/>
    </location>
</feature>
<organism evidence="3 4">
    <name type="scientific">Asaia lannensis NBRC 102526</name>
    <dbReference type="NCBI Taxonomy" id="1307926"/>
    <lineage>
        <taxon>Bacteria</taxon>
        <taxon>Pseudomonadati</taxon>
        <taxon>Pseudomonadota</taxon>
        <taxon>Alphaproteobacteria</taxon>
        <taxon>Acetobacterales</taxon>
        <taxon>Acetobacteraceae</taxon>
        <taxon>Asaia</taxon>
    </lineage>
</organism>
<feature type="chain" id="PRO_5046746196" evidence="2">
    <location>
        <begin position="19"/>
        <end position="147"/>
    </location>
</feature>
<keyword evidence="1" id="KW-0472">Membrane</keyword>
<keyword evidence="2" id="KW-0732">Signal</keyword>
<dbReference type="RefSeq" id="WP_252849424.1">
    <property type="nucleotide sequence ID" value="NZ_BAPW01000003.1"/>
</dbReference>
<name>A0ABT1CJ04_9PROT</name>
<keyword evidence="1" id="KW-0812">Transmembrane</keyword>
<feature type="transmembrane region" description="Helical" evidence="1">
    <location>
        <begin position="87"/>
        <end position="105"/>
    </location>
</feature>
<dbReference type="PROSITE" id="PS51257">
    <property type="entry name" value="PROKAR_LIPOPROTEIN"/>
    <property type="match status" value="1"/>
</dbReference>
<sequence>MRSRLPAITLFGSLACNAALLALAHRKTGAAARGINCTAHWLKGDEAASVTQFDGVHSGTGMATNVAAVLFWAVFYDCALGKRPTRARAVVATLALGPVAALADYKATPRRFTPGWELVFLKKEMAVVYAAMVAGMAFGASRGRRDA</sequence>
<feature type="signal peptide" evidence="2">
    <location>
        <begin position="1"/>
        <end position="18"/>
    </location>
</feature>
<dbReference type="EMBL" id="JAMXQU010000006">
    <property type="protein sequence ID" value="MCO6160209.1"/>
    <property type="molecule type" value="Genomic_DNA"/>
</dbReference>
<dbReference type="Proteomes" id="UP001523401">
    <property type="component" value="Unassembled WGS sequence"/>
</dbReference>
<evidence type="ECO:0000256" key="1">
    <source>
        <dbReference type="SAM" id="Phobius"/>
    </source>
</evidence>
<evidence type="ECO:0000256" key="2">
    <source>
        <dbReference type="SAM" id="SignalP"/>
    </source>
</evidence>
<keyword evidence="4" id="KW-1185">Reference proteome</keyword>
<protein>
    <submittedName>
        <fullName evidence="3">Uncharacterized protein</fullName>
    </submittedName>
</protein>
<feature type="transmembrane region" description="Helical" evidence="1">
    <location>
        <begin position="125"/>
        <end position="141"/>
    </location>
</feature>
<evidence type="ECO:0000313" key="4">
    <source>
        <dbReference type="Proteomes" id="UP001523401"/>
    </source>
</evidence>
<gene>
    <name evidence="3" type="ORF">NF685_09225</name>
</gene>
<proteinExistence type="predicted"/>
<comment type="caution">
    <text evidence="3">The sequence shown here is derived from an EMBL/GenBank/DDBJ whole genome shotgun (WGS) entry which is preliminary data.</text>
</comment>
<accession>A0ABT1CJ04</accession>
<reference evidence="3 4" key="1">
    <citation type="submission" date="2022-06" db="EMBL/GenBank/DDBJ databases">
        <title>Whole-genome of Asaia lannensis strain LMG 27011T.</title>
        <authorList>
            <person name="Sombolestani A."/>
        </authorList>
    </citation>
    <scope>NUCLEOTIDE SEQUENCE [LARGE SCALE GENOMIC DNA]</scope>
    <source>
        <strain evidence="3 4">NBRC 102526</strain>
    </source>
</reference>